<feature type="transmembrane region" description="Helical" evidence="1">
    <location>
        <begin position="141"/>
        <end position="159"/>
    </location>
</feature>
<feature type="transmembrane region" description="Helical" evidence="1">
    <location>
        <begin position="165"/>
        <end position="186"/>
    </location>
</feature>
<keyword evidence="3" id="KW-1185">Reference proteome</keyword>
<protein>
    <submittedName>
        <fullName evidence="2">Uncharacterized protein</fullName>
    </submittedName>
</protein>
<keyword evidence="1" id="KW-1133">Transmembrane helix</keyword>
<evidence type="ECO:0000256" key="1">
    <source>
        <dbReference type="SAM" id="Phobius"/>
    </source>
</evidence>
<evidence type="ECO:0000313" key="3">
    <source>
        <dbReference type="Proteomes" id="UP001623330"/>
    </source>
</evidence>
<dbReference type="Proteomes" id="UP001623330">
    <property type="component" value="Unassembled WGS sequence"/>
</dbReference>
<dbReference type="EMBL" id="JBEVYD010000003">
    <property type="protein sequence ID" value="KAL3234500.1"/>
    <property type="molecule type" value="Genomic_DNA"/>
</dbReference>
<keyword evidence="1" id="KW-0812">Transmembrane</keyword>
<name>A0ABR4NZF6_9SACH</name>
<organism evidence="2 3">
    <name type="scientific">Nakaseomyces bracarensis</name>
    <dbReference type="NCBI Taxonomy" id="273131"/>
    <lineage>
        <taxon>Eukaryota</taxon>
        <taxon>Fungi</taxon>
        <taxon>Dikarya</taxon>
        <taxon>Ascomycota</taxon>
        <taxon>Saccharomycotina</taxon>
        <taxon>Saccharomycetes</taxon>
        <taxon>Saccharomycetales</taxon>
        <taxon>Saccharomycetaceae</taxon>
        <taxon>Nakaseomyces</taxon>
    </lineage>
</organism>
<dbReference type="PANTHER" id="PTHR34292">
    <property type="entry name" value="OUTER SPORE WALL PROTEIN LDS1"/>
    <property type="match status" value="1"/>
</dbReference>
<feature type="transmembrane region" description="Helical" evidence="1">
    <location>
        <begin position="264"/>
        <end position="287"/>
    </location>
</feature>
<proteinExistence type="predicted"/>
<evidence type="ECO:0000313" key="2">
    <source>
        <dbReference type="EMBL" id="KAL3234500.1"/>
    </source>
</evidence>
<dbReference type="PANTHER" id="PTHR34292:SF3">
    <property type="entry name" value="OUTER SPORE WALL PROTEIN LDS2-RELATED"/>
    <property type="match status" value="1"/>
</dbReference>
<keyword evidence="1" id="KW-0472">Membrane</keyword>
<reference evidence="2 3" key="1">
    <citation type="submission" date="2024-05" db="EMBL/GenBank/DDBJ databases">
        <title>Long read based assembly of the Candida bracarensis genome reveals expanded adhesin content.</title>
        <authorList>
            <person name="Marcet-Houben M."/>
            <person name="Ksiezopolska E."/>
            <person name="Gabaldon T."/>
        </authorList>
    </citation>
    <scope>NUCLEOTIDE SEQUENCE [LARGE SCALE GENOMIC DNA]</scope>
    <source>
        <strain evidence="2 3">CBM6</strain>
    </source>
</reference>
<dbReference type="InterPro" id="IPR052786">
    <property type="entry name" value="Spore_wall_assembly"/>
</dbReference>
<sequence>MDIACPDHSLKVEFGYMEHNEIHGNEYYHINNPEYTATKPMKGLKLKPLPGDEEIEKVKQKLRLKGLIDKRRIKEEQNVFQRKLSSYWKRYLEHRENLILMRRSLILDFLANRDIVFFPFKGFTFDYTNAVTENVDSMLVWKYYVCLVSNLFTFGMVFAPTMTMIYSFILGPFAVVLTVFQVLYVSNYLSVRDAKRDRDKTAAQILGNVLTISNMNQFMTFTETVKVFKGDHIIKYWRNVRDVEFYTDRLPDLIIHWTIELLDYIFVVGCFFIPFLGLPLVQLIFAAQNGFAYFKPYYQELKKLDEKELRKIYYQNYARWFMFGIAATVLESVPILSGHLVPYIFIGAFLWCVGDLNDEIKERTAKYGPITESTPIDT</sequence>
<accession>A0ABR4NZF6</accession>
<comment type="caution">
    <text evidence="2">The sequence shown here is derived from an EMBL/GenBank/DDBJ whole genome shotgun (WGS) entry which is preliminary data.</text>
</comment>
<feature type="transmembrane region" description="Helical" evidence="1">
    <location>
        <begin position="320"/>
        <end position="353"/>
    </location>
</feature>
<gene>
    <name evidence="2" type="ORF">RNJ44_03262</name>
</gene>